<dbReference type="Proteomes" id="UP000031572">
    <property type="component" value="Unassembled WGS sequence"/>
</dbReference>
<keyword evidence="1" id="KW-1133">Transmembrane helix</keyword>
<dbReference type="STRING" id="709839.TSA66_00125"/>
<name>A0A0C2BXG2_9BURK</name>
<protein>
    <recommendedName>
        <fullName evidence="2">Acyltransferase 3 domain-containing protein</fullName>
    </recommendedName>
</protein>
<evidence type="ECO:0000256" key="1">
    <source>
        <dbReference type="SAM" id="Phobius"/>
    </source>
</evidence>
<evidence type="ECO:0000313" key="3">
    <source>
        <dbReference type="EMBL" id="KIF82721.1"/>
    </source>
</evidence>
<dbReference type="PANTHER" id="PTHR23028">
    <property type="entry name" value="ACETYLTRANSFERASE"/>
    <property type="match status" value="1"/>
</dbReference>
<gene>
    <name evidence="4" type="ORF">TSA66_00125</name>
    <name evidence="3" type="ORF">TSA66_20855</name>
</gene>
<feature type="transmembrane region" description="Helical" evidence="1">
    <location>
        <begin position="93"/>
        <end position="112"/>
    </location>
</feature>
<dbReference type="InterPro" id="IPR002656">
    <property type="entry name" value="Acyl_transf_3_dom"/>
</dbReference>
<dbReference type="GO" id="GO:0016747">
    <property type="term" value="F:acyltransferase activity, transferring groups other than amino-acyl groups"/>
    <property type="evidence" value="ECO:0007669"/>
    <property type="project" value="InterPro"/>
</dbReference>
<organism evidence="3 5">
    <name type="scientific">Noviherbaspirillum autotrophicum</name>
    <dbReference type="NCBI Taxonomy" id="709839"/>
    <lineage>
        <taxon>Bacteria</taxon>
        <taxon>Pseudomonadati</taxon>
        <taxon>Pseudomonadota</taxon>
        <taxon>Betaproteobacteria</taxon>
        <taxon>Burkholderiales</taxon>
        <taxon>Oxalobacteraceae</taxon>
        <taxon>Noviherbaspirillum</taxon>
    </lineage>
</organism>
<feature type="transmembrane region" description="Helical" evidence="1">
    <location>
        <begin position="30"/>
        <end position="49"/>
    </location>
</feature>
<feature type="transmembrane region" description="Helical" evidence="1">
    <location>
        <begin position="124"/>
        <end position="153"/>
    </location>
</feature>
<evidence type="ECO:0000313" key="5">
    <source>
        <dbReference type="Proteomes" id="UP000031572"/>
    </source>
</evidence>
<dbReference type="AlphaFoldDB" id="A0A0C2BXG2"/>
<reference evidence="3 5" key="1">
    <citation type="submission" date="2014-12" db="EMBL/GenBank/DDBJ databases">
        <title>Denitrispirillum autotrophicum gen. nov., sp. nov., Denitrifying, Facultatively Autotrophic Bacteria Isolated from Rice Paddy Soil.</title>
        <authorList>
            <person name="Ishii S."/>
            <person name="Ashida N."/>
            <person name="Ohno H."/>
            <person name="Otsuka S."/>
            <person name="Yokota A."/>
            <person name="Senoo K."/>
        </authorList>
    </citation>
    <scope>NUCLEOTIDE SEQUENCE [LARGE SCALE GENOMIC DNA]</scope>
    <source>
        <strain evidence="3 5">TSA66</strain>
    </source>
</reference>
<sequence>MITAFLFTSRVVLGKPVNWYALFLTRITRLTPLYVIFVAFVALSVFSLTNWELREPLFEVIGEIAHWLAFVFFARPDINGLDKTWILVAGVNWSLKFEWIFYVFLPVIYLIFKPCKSVRVAALLSVVLLIVTIAIGRLYFTHFVLGMLIAILYKHPNFFKVTRSWQYRCLAALCAVCLLLFKDGSATAPAFLAAVAFSAVVSGASMWGILRCKGMLWLGEISYGVYLIHGLFLYWVLTYLRAQGVLANLGLIPYALVVGGIAIVVVLVASAAHIFIELPGIRAGKQIVDRRRCSSAVRGQADLCS</sequence>
<proteinExistence type="predicted"/>
<feature type="transmembrane region" description="Helical" evidence="1">
    <location>
        <begin position="188"/>
        <end position="209"/>
    </location>
</feature>
<dbReference type="InterPro" id="IPR050879">
    <property type="entry name" value="Acyltransferase_3"/>
</dbReference>
<feature type="transmembrane region" description="Helical" evidence="1">
    <location>
        <begin position="252"/>
        <end position="276"/>
    </location>
</feature>
<accession>A0A0C2BXG2</accession>
<keyword evidence="1" id="KW-0812">Transmembrane</keyword>
<dbReference type="EMBL" id="JWJG01000002">
    <property type="protein sequence ID" value="KIF84171.1"/>
    <property type="molecule type" value="Genomic_DNA"/>
</dbReference>
<evidence type="ECO:0000259" key="2">
    <source>
        <dbReference type="Pfam" id="PF01757"/>
    </source>
</evidence>
<feature type="domain" description="Acyltransferase 3" evidence="2">
    <location>
        <begin position="1"/>
        <end position="269"/>
    </location>
</feature>
<keyword evidence="5" id="KW-1185">Reference proteome</keyword>
<feature type="transmembrane region" description="Helical" evidence="1">
    <location>
        <begin position="221"/>
        <end position="240"/>
    </location>
</feature>
<evidence type="ECO:0000313" key="4">
    <source>
        <dbReference type="EMBL" id="KIF84171.1"/>
    </source>
</evidence>
<keyword evidence="1" id="KW-0472">Membrane</keyword>
<comment type="caution">
    <text evidence="3">The sequence shown here is derived from an EMBL/GenBank/DDBJ whole genome shotgun (WGS) entry which is preliminary data.</text>
</comment>
<dbReference type="EMBL" id="JWJG01000028">
    <property type="protein sequence ID" value="KIF82721.1"/>
    <property type="molecule type" value="Genomic_DNA"/>
</dbReference>
<dbReference type="Pfam" id="PF01757">
    <property type="entry name" value="Acyl_transf_3"/>
    <property type="match status" value="1"/>
</dbReference>